<dbReference type="Proteomes" id="UP000294003">
    <property type="component" value="Unassembled WGS sequence"/>
</dbReference>
<organism evidence="2 3">
    <name type="scientific">Monosporascus cannonballus</name>
    <dbReference type="NCBI Taxonomy" id="155416"/>
    <lineage>
        <taxon>Eukaryota</taxon>
        <taxon>Fungi</taxon>
        <taxon>Dikarya</taxon>
        <taxon>Ascomycota</taxon>
        <taxon>Pezizomycotina</taxon>
        <taxon>Sordariomycetes</taxon>
        <taxon>Xylariomycetidae</taxon>
        <taxon>Xylariales</taxon>
        <taxon>Xylariales incertae sedis</taxon>
        <taxon>Monosporascus</taxon>
    </lineage>
</organism>
<reference evidence="2 3" key="1">
    <citation type="submission" date="2018-06" db="EMBL/GenBank/DDBJ databases">
        <title>Complete Genomes of Monosporascus.</title>
        <authorList>
            <person name="Robinson A.J."/>
            <person name="Natvig D.O."/>
        </authorList>
    </citation>
    <scope>NUCLEOTIDE SEQUENCE [LARGE SCALE GENOMIC DNA]</scope>
    <source>
        <strain evidence="2 3">CBS 609.92</strain>
    </source>
</reference>
<name>A0ABY0HN79_9PEZI</name>
<evidence type="ECO:0000256" key="1">
    <source>
        <dbReference type="ARBA" id="ARBA00023604"/>
    </source>
</evidence>
<dbReference type="EMBL" id="QJNS01000009">
    <property type="protein sequence ID" value="RYO94590.1"/>
    <property type="molecule type" value="Genomic_DNA"/>
</dbReference>
<dbReference type="PANTHER" id="PTHR34598">
    <property type="entry name" value="BLL6449 PROTEIN"/>
    <property type="match status" value="1"/>
</dbReference>
<evidence type="ECO:0008006" key="4">
    <source>
        <dbReference type="Google" id="ProtNLM"/>
    </source>
</evidence>
<comment type="similarity">
    <text evidence="1">Belongs to the asaB hydroxylase/desaturase family.</text>
</comment>
<evidence type="ECO:0000313" key="2">
    <source>
        <dbReference type="EMBL" id="RYO94590.1"/>
    </source>
</evidence>
<dbReference type="PANTHER" id="PTHR34598:SF3">
    <property type="entry name" value="OXIDOREDUCTASE AN1597"/>
    <property type="match status" value="1"/>
</dbReference>
<gene>
    <name evidence="2" type="ORF">DL762_000482</name>
</gene>
<evidence type="ECO:0000313" key="3">
    <source>
        <dbReference type="Proteomes" id="UP000294003"/>
    </source>
</evidence>
<proteinExistence type="inferred from homology"/>
<protein>
    <recommendedName>
        <fullName evidence="4">Methyltransferase</fullName>
    </recommendedName>
</protein>
<dbReference type="InterPro" id="IPR044053">
    <property type="entry name" value="AsaB-like"/>
</dbReference>
<accession>A0ABY0HN79</accession>
<comment type="caution">
    <text evidence="2">The sequence shown here is derived from an EMBL/GenBank/DDBJ whole genome shotgun (WGS) entry which is preliminary data.</text>
</comment>
<sequence length="312" mass="35772">MATMVTNTLAPTAAQYAEMAGNEPGAKRQPHDISATINYYRDPGDGSLPMPVKVSDDTVTNKRPTVPHRVLVRDITGEEDKYTLDGHAFQLHRHESKLKELDEFRDSDKVKAEYYPESAQLLKDVTGVSRVFVFDHRTRCGPSNWHSLGKGNTESRGPLLRAHVDQSYDGAELVLRRWFPDEADELIKRRYQIINVSYQAKFLSTVWRPIKTVFKDPLAVADSASVPDEDLVAAAIIYPSFRSETWTVRPNDAHRWYFKYKQCPDEVLLIKCFDSRETVARRALHSAFEDPDEVNSEYRESIETRALLFYDE</sequence>
<keyword evidence="3" id="KW-1185">Reference proteome</keyword>
<dbReference type="NCBIfam" id="NF041278">
    <property type="entry name" value="CmcJ_NvfI_EfuI"/>
    <property type="match status" value="1"/>
</dbReference>